<proteinExistence type="predicted"/>
<evidence type="ECO:0000313" key="1">
    <source>
        <dbReference type="EMBL" id="PAV77720.1"/>
    </source>
</evidence>
<comment type="caution">
    <text evidence="1">The sequence shown here is derived from an EMBL/GenBank/DDBJ whole genome shotgun (WGS) entry which is preliminary data.</text>
</comment>
<dbReference type="AlphaFoldDB" id="A0A2A2KUU4"/>
<evidence type="ECO:0000313" key="2">
    <source>
        <dbReference type="Proteomes" id="UP000218231"/>
    </source>
</evidence>
<dbReference type="EMBL" id="LIAE01007663">
    <property type="protein sequence ID" value="PAV77720.1"/>
    <property type="molecule type" value="Genomic_DNA"/>
</dbReference>
<organism evidence="1 2">
    <name type="scientific">Diploscapter pachys</name>
    <dbReference type="NCBI Taxonomy" id="2018661"/>
    <lineage>
        <taxon>Eukaryota</taxon>
        <taxon>Metazoa</taxon>
        <taxon>Ecdysozoa</taxon>
        <taxon>Nematoda</taxon>
        <taxon>Chromadorea</taxon>
        <taxon>Rhabditida</taxon>
        <taxon>Rhabditina</taxon>
        <taxon>Rhabditomorpha</taxon>
        <taxon>Rhabditoidea</taxon>
        <taxon>Rhabditidae</taxon>
        <taxon>Diploscapter</taxon>
    </lineage>
</organism>
<evidence type="ECO:0008006" key="3">
    <source>
        <dbReference type="Google" id="ProtNLM"/>
    </source>
</evidence>
<sequence>MSFFQESFETRAAECEKTSFYTRGEYFRCISDYSVYDTKDAEHLKVLQIHNRSIMFIKEDFVCSLKLFQKHNRKSYILISHDSDYAVPFGLCGTSGEELLADPYLIRWYSTNTDVFHPKLETIPIGIGNAKYKHGNLPMLLDAVRTLSKPYDKRETNLFAAFSLGTHPDRGKIFNATCTNKDLNAKCFDPNQLATWDVFLKEMGNSRFVLSPRGNGIDCHRTWESIIMGSVPIVPNSSIRNVYVGERVLVVDDLTKLNATFLEERYNYFKNAIFAESRIFSRYWMREISKLLSQN</sequence>
<gene>
    <name evidence="1" type="ORF">WR25_26580</name>
</gene>
<accession>A0A2A2KUU4</accession>
<name>A0A2A2KUU4_9BILA</name>
<dbReference type="Proteomes" id="UP000218231">
    <property type="component" value="Unassembled WGS sequence"/>
</dbReference>
<protein>
    <recommendedName>
        <fullName evidence="3">Exostosin GT47 domain-containing protein</fullName>
    </recommendedName>
</protein>
<dbReference type="OrthoDB" id="8560686at2759"/>
<reference evidence="1 2" key="1">
    <citation type="journal article" date="2017" name="Curr. Biol.">
        <title>Genome architecture and evolution of a unichromosomal asexual nematode.</title>
        <authorList>
            <person name="Fradin H."/>
            <person name="Zegar C."/>
            <person name="Gutwein M."/>
            <person name="Lucas J."/>
            <person name="Kovtun M."/>
            <person name="Corcoran D."/>
            <person name="Baugh L.R."/>
            <person name="Kiontke K."/>
            <person name="Gunsalus K."/>
            <person name="Fitch D.H."/>
            <person name="Piano F."/>
        </authorList>
    </citation>
    <scope>NUCLEOTIDE SEQUENCE [LARGE SCALE GENOMIC DNA]</scope>
    <source>
        <strain evidence="1">PF1309</strain>
    </source>
</reference>
<keyword evidence="2" id="KW-1185">Reference proteome</keyword>